<keyword evidence="3 4" id="KW-0009">Actin-binding</keyword>
<evidence type="ECO:0000259" key="5">
    <source>
        <dbReference type="PROSITE" id="PS51456"/>
    </source>
</evidence>
<dbReference type="InterPro" id="IPR027417">
    <property type="entry name" value="P-loop_NTPase"/>
</dbReference>
<dbReference type="EMBL" id="LFMY01000019">
    <property type="protein sequence ID" value="OKL55568.1"/>
    <property type="molecule type" value="Genomic_DNA"/>
</dbReference>
<evidence type="ECO:0000256" key="3">
    <source>
        <dbReference type="ARBA" id="ARBA00023203"/>
    </source>
</evidence>
<dbReference type="GO" id="GO:0005737">
    <property type="term" value="C:cytoplasm"/>
    <property type="evidence" value="ECO:0007669"/>
    <property type="project" value="TreeGrafter"/>
</dbReference>
<dbReference type="RefSeq" id="XP_020115689.1">
    <property type="nucleotide sequence ID" value="XM_020264127.1"/>
</dbReference>
<sequence>MLDPRGARQHADELARTLYSLLVTYVIESINQRVCATENSVGNTISIVDFPGFTQSAKSSTLDQLLNNAAVESLYSFAVQSFFLDKADCLESENISVPATSYFDNSDAARGHLKTGNGLLAIIDDQTRRGKTDLQMIHSFKKRFKNKSPTITVGNREANLPGSNFETPSIHVTFTVKHFAGEINYPINGLIEENGETISGDLISLISSTRNDFVRALFGQGVLKKVTHPKDFKAII</sequence>
<dbReference type="SUPFAM" id="SSF52540">
    <property type="entry name" value="P-loop containing nucleoside triphosphate hydrolases"/>
    <property type="match status" value="1"/>
</dbReference>
<evidence type="ECO:0000313" key="7">
    <source>
        <dbReference type="Proteomes" id="UP000214365"/>
    </source>
</evidence>
<accession>A0A1Q5Q6U1</accession>
<dbReference type="GeneID" id="31008901"/>
<reference evidence="6 7" key="1">
    <citation type="submission" date="2015-06" db="EMBL/GenBank/DDBJ databases">
        <title>Talaromyces atroroseus IBT 11181 draft genome.</title>
        <authorList>
            <person name="Rasmussen K.B."/>
            <person name="Rasmussen S."/>
            <person name="Petersen B."/>
            <person name="Sicheritz-Ponten T."/>
            <person name="Mortensen U.H."/>
            <person name="Thrane U."/>
        </authorList>
    </citation>
    <scope>NUCLEOTIDE SEQUENCE [LARGE SCALE GENOMIC DNA]</scope>
    <source>
        <strain evidence="6 7">IBT 11181</strain>
    </source>
</reference>
<dbReference type="GO" id="GO:0005524">
    <property type="term" value="F:ATP binding"/>
    <property type="evidence" value="ECO:0007669"/>
    <property type="project" value="UniProtKB-KW"/>
</dbReference>
<dbReference type="Gene3D" id="1.20.120.720">
    <property type="entry name" value="Myosin VI head, motor domain, U50 subdomain"/>
    <property type="match status" value="1"/>
</dbReference>
<comment type="caution">
    <text evidence="6">The sequence shown here is derived from an EMBL/GenBank/DDBJ whole genome shotgun (WGS) entry which is preliminary data.</text>
</comment>
<organism evidence="6 7">
    <name type="scientific">Talaromyces atroroseus</name>
    <dbReference type="NCBI Taxonomy" id="1441469"/>
    <lineage>
        <taxon>Eukaryota</taxon>
        <taxon>Fungi</taxon>
        <taxon>Dikarya</taxon>
        <taxon>Ascomycota</taxon>
        <taxon>Pezizomycotina</taxon>
        <taxon>Eurotiomycetes</taxon>
        <taxon>Eurotiomycetidae</taxon>
        <taxon>Eurotiales</taxon>
        <taxon>Trichocomaceae</taxon>
        <taxon>Talaromyces</taxon>
        <taxon>Talaromyces sect. Trachyspermi</taxon>
    </lineage>
</organism>
<dbReference type="PANTHER" id="PTHR13140:SF550">
    <property type="entry name" value="MYOSIN-IIIB ISOFORM X1"/>
    <property type="match status" value="1"/>
</dbReference>
<evidence type="ECO:0000256" key="2">
    <source>
        <dbReference type="ARBA" id="ARBA00022840"/>
    </source>
</evidence>
<dbReference type="PROSITE" id="PS51456">
    <property type="entry name" value="MYOSIN_MOTOR"/>
    <property type="match status" value="1"/>
</dbReference>
<dbReference type="GO" id="GO:0007015">
    <property type="term" value="P:actin filament organization"/>
    <property type="evidence" value="ECO:0007669"/>
    <property type="project" value="TreeGrafter"/>
</dbReference>
<keyword evidence="1" id="KW-0547">Nucleotide-binding</keyword>
<name>A0A1Q5Q6U1_TALAT</name>
<keyword evidence="2" id="KW-0067">ATP-binding</keyword>
<gene>
    <name evidence="6" type="ORF">UA08_09145</name>
</gene>
<keyword evidence="7" id="KW-1185">Reference proteome</keyword>
<dbReference type="Gene3D" id="1.20.58.530">
    <property type="match status" value="1"/>
</dbReference>
<dbReference type="STRING" id="1441469.A0A1Q5Q6U1"/>
<keyword evidence="4" id="KW-0505">Motor protein</keyword>
<dbReference type="Pfam" id="PF00063">
    <property type="entry name" value="Myosin_head"/>
    <property type="match status" value="1"/>
</dbReference>
<dbReference type="Proteomes" id="UP000214365">
    <property type="component" value="Unassembled WGS sequence"/>
</dbReference>
<evidence type="ECO:0000313" key="6">
    <source>
        <dbReference type="EMBL" id="OKL55568.1"/>
    </source>
</evidence>
<dbReference type="AlphaFoldDB" id="A0A1Q5Q6U1"/>
<dbReference type="GO" id="GO:0016459">
    <property type="term" value="C:myosin complex"/>
    <property type="evidence" value="ECO:0007669"/>
    <property type="project" value="UniProtKB-KW"/>
</dbReference>
<feature type="domain" description="Myosin motor" evidence="5">
    <location>
        <begin position="1"/>
        <end position="236"/>
    </location>
</feature>
<comment type="caution">
    <text evidence="4">Lacks conserved residue(s) required for the propagation of feature annotation.</text>
</comment>
<dbReference type="GO" id="GO:0000146">
    <property type="term" value="F:microfilament motor activity"/>
    <property type="evidence" value="ECO:0007669"/>
    <property type="project" value="TreeGrafter"/>
</dbReference>
<comment type="similarity">
    <text evidence="4">Belongs to the TRAFAC class myosin-kinesin ATPase superfamily. Myosin family.</text>
</comment>
<dbReference type="InterPro" id="IPR001609">
    <property type="entry name" value="Myosin_head_motor_dom-like"/>
</dbReference>
<keyword evidence="4" id="KW-0518">Myosin</keyword>
<evidence type="ECO:0000256" key="4">
    <source>
        <dbReference type="PROSITE-ProRule" id="PRU00782"/>
    </source>
</evidence>
<dbReference type="FunFam" id="1.20.58.530:FF:000017">
    <property type="entry name" value="Chitin synthase ChsE"/>
    <property type="match status" value="1"/>
</dbReference>
<proteinExistence type="inferred from homology"/>
<dbReference type="PANTHER" id="PTHR13140">
    <property type="entry name" value="MYOSIN"/>
    <property type="match status" value="1"/>
</dbReference>
<dbReference type="GO" id="GO:0051015">
    <property type="term" value="F:actin filament binding"/>
    <property type="evidence" value="ECO:0007669"/>
    <property type="project" value="TreeGrafter"/>
</dbReference>
<dbReference type="OrthoDB" id="370884at2759"/>
<evidence type="ECO:0000256" key="1">
    <source>
        <dbReference type="ARBA" id="ARBA00022741"/>
    </source>
</evidence>
<dbReference type="GO" id="GO:0016020">
    <property type="term" value="C:membrane"/>
    <property type="evidence" value="ECO:0007669"/>
    <property type="project" value="TreeGrafter"/>
</dbReference>
<protein>
    <recommendedName>
        <fullName evidence="5">Myosin motor domain-containing protein</fullName>
    </recommendedName>
</protein>